<dbReference type="Proteomes" id="UP001596035">
    <property type="component" value="Unassembled WGS sequence"/>
</dbReference>
<dbReference type="InterPro" id="IPR000845">
    <property type="entry name" value="Nucleoside_phosphorylase_d"/>
</dbReference>
<protein>
    <submittedName>
        <fullName evidence="2">5'-methylthioadenosine/S-adenosylhomocysteine nucleosidase</fullName>
    </submittedName>
</protein>
<reference evidence="3" key="1">
    <citation type="journal article" date="2019" name="Int. J. Syst. Evol. Microbiol.">
        <title>The Global Catalogue of Microorganisms (GCM) 10K type strain sequencing project: providing services to taxonomists for standard genome sequencing and annotation.</title>
        <authorList>
            <consortium name="The Broad Institute Genomics Platform"/>
            <consortium name="The Broad Institute Genome Sequencing Center for Infectious Disease"/>
            <person name="Wu L."/>
            <person name="Ma J."/>
        </authorList>
    </citation>
    <scope>NUCLEOTIDE SEQUENCE [LARGE SCALE GENOMIC DNA]</scope>
    <source>
        <strain evidence="3">CGMCC 4.7131</strain>
    </source>
</reference>
<dbReference type="CDD" id="cd09008">
    <property type="entry name" value="MTAN"/>
    <property type="match status" value="1"/>
</dbReference>
<dbReference type="Gene3D" id="3.40.50.1580">
    <property type="entry name" value="Nucleoside phosphorylase domain"/>
    <property type="match status" value="1"/>
</dbReference>
<evidence type="ECO:0000313" key="2">
    <source>
        <dbReference type="EMBL" id="MFC5242616.1"/>
    </source>
</evidence>
<dbReference type="EMBL" id="JBHSKN010000019">
    <property type="protein sequence ID" value="MFC5242616.1"/>
    <property type="molecule type" value="Genomic_DNA"/>
</dbReference>
<gene>
    <name evidence="2" type="ORF">ACFPWV_22315</name>
</gene>
<feature type="domain" description="Nucleoside phosphorylase" evidence="1">
    <location>
        <begin position="9"/>
        <end position="271"/>
    </location>
</feature>
<accession>A0ABW0DWC9</accession>
<evidence type="ECO:0000259" key="1">
    <source>
        <dbReference type="Pfam" id="PF01048"/>
    </source>
</evidence>
<comment type="caution">
    <text evidence="2">The sequence shown here is derived from an EMBL/GenBank/DDBJ whole genome shotgun (WGS) entry which is preliminary data.</text>
</comment>
<proteinExistence type="predicted"/>
<organism evidence="2 3">
    <name type="scientific">Streptomyces atrovirens</name>
    <dbReference type="NCBI Taxonomy" id="285556"/>
    <lineage>
        <taxon>Bacteria</taxon>
        <taxon>Bacillati</taxon>
        <taxon>Actinomycetota</taxon>
        <taxon>Actinomycetes</taxon>
        <taxon>Kitasatosporales</taxon>
        <taxon>Streptomycetaceae</taxon>
        <taxon>Streptomyces</taxon>
    </lineage>
</organism>
<dbReference type="InterPro" id="IPR035994">
    <property type="entry name" value="Nucleoside_phosphorylase_sf"/>
</dbReference>
<dbReference type="Pfam" id="PF01048">
    <property type="entry name" value="PNP_UDP_1"/>
    <property type="match status" value="1"/>
</dbReference>
<dbReference type="RefSeq" id="WP_344564551.1">
    <property type="nucleotide sequence ID" value="NZ_BAAATG010000034.1"/>
</dbReference>
<evidence type="ECO:0000313" key="3">
    <source>
        <dbReference type="Proteomes" id="UP001596035"/>
    </source>
</evidence>
<dbReference type="PANTHER" id="PTHR46832">
    <property type="entry name" value="5'-METHYLTHIOADENOSINE/S-ADENOSYLHOMOCYSTEINE NUCLEOSIDASE"/>
    <property type="match status" value="1"/>
</dbReference>
<keyword evidence="3" id="KW-1185">Reference proteome</keyword>
<dbReference type="PANTHER" id="PTHR46832:SF1">
    <property type="entry name" value="5'-METHYLTHIOADENOSINE_S-ADENOSYLHOMOCYSTEINE NUCLEOSIDASE"/>
    <property type="match status" value="1"/>
</dbReference>
<name>A0ABW0DWC9_9ACTN</name>
<sequence>MVRAGSGGIVVLTALPLEFRAVRAHVDDVVPRAHPAGTVFEVGAFAGTPWRVALAEIGEGNQSAAVITERAREWLEPEAVFFVGVAGALKKDVALGDVVIATRVYAYHGGKETDDGRLARPRVWDAPHALEQQARAALRDDRWLSLVRGTADVRRQVEDLLRDAARLPFSRAPRPATVPKVHFKPVAAGEVVLGSDRSALAQRLRTVYSDAVAVEMESAGVSQAAHLSGSLPVLSIRGISDHADSRKAKADAAGSQERAAAHAAAALEAVLGRMRPAAFANMGQTVRDVVRRPDLAPGLFRDASTLSPAELDSVRHLCPTERGEELLLVWQPERSLSLLTARVATVVVTTWGVRFQPPLPVPFGVAHTELWSCDFSVEAELRHLGPLPIEAHRLTVRNGNGKSVVAADGDEASVKGLSRFLEALRDALTPTGAWSPRR</sequence>
<dbReference type="SUPFAM" id="SSF53167">
    <property type="entry name" value="Purine and uridine phosphorylases"/>
    <property type="match status" value="1"/>
</dbReference>